<protein>
    <submittedName>
        <fullName evidence="2">Uncharacterized protein</fullName>
    </submittedName>
</protein>
<evidence type="ECO:0000313" key="3">
    <source>
        <dbReference type="Proteomes" id="UP000756921"/>
    </source>
</evidence>
<dbReference type="EMBL" id="WJXW01000001">
    <property type="protein sequence ID" value="KAF9740662.1"/>
    <property type="molecule type" value="Genomic_DNA"/>
</dbReference>
<evidence type="ECO:0000313" key="2">
    <source>
        <dbReference type="EMBL" id="KAF9740662.1"/>
    </source>
</evidence>
<evidence type="ECO:0000256" key="1">
    <source>
        <dbReference type="SAM" id="MobiDB-lite"/>
    </source>
</evidence>
<reference evidence="2" key="1">
    <citation type="journal article" date="2020" name="Mol. Plant Microbe Interact.">
        <title>Genome Sequence of the Biocontrol Agent Coniothyrium minitans strain Conio (IMI 134523).</title>
        <authorList>
            <person name="Patel D."/>
            <person name="Shittu T.A."/>
            <person name="Baroncelli R."/>
            <person name="Muthumeenakshi S."/>
            <person name="Osborne T.H."/>
            <person name="Janganan T.K."/>
            <person name="Sreenivasaprasad S."/>
        </authorList>
    </citation>
    <scope>NUCLEOTIDE SEQUENCE</scope>
    <source>
        <strain evidence="2">Conio</strain>
    </source>
</reference>
<feature type="region of interest" description="Disordered" evidence="1">
    <location>
        <begin position="184"/>
        <end position="264"/>
    </location>
</feature>
<comment type="caution">
    <text evidence="2">The sequence shown here is derived from an EMBL/GenBank/DDBJ whole genome shotgun (WGS) entry which is preliminary data.</text>
</comment>
<accession>A0A9P6KVP9</accession>
<name>A0A9P6KVP9_9PLEO</name>
<feature type="compositionally biased region" description="Basic and acidic residues" evidence="1">
    <location>
        <begin position="247"/>
        <end position="264"/>
    </location>
</feature>
<feature type="compositionally biased region" description="Low complexity" evidence="1">
    <location>
        <begin position="184"/>
        <end position="199"/>
    </location>
</feature>
<dbReference type="OrthoDB" id="3942467at2759"/>
<proteinExistence type="predicted"/>
<gene>
    <name evidence="2" type="ORF">PMIN01_00201</name>
</gene>
<organism evidence="2 3">
    <name type="scientific">Paraphaeosphaeria minitans</name>
    <dbReference type="NCBI Taxonomy" id="565426"/>
    <lineage>
        <taxon>Eukaryota</taxon>
        <taxon>Fungi</taxon>
        <taxon>Dikarya</taxon>
        <taxon>Ascomycota</taxon>
        <taxon>Pezizomycotina</taxon>
        <taxon>Dothideomycetes</taxon>
        <taxon>Pleosporomycetidae</taxon>
        <taxon>Pleosporales</taxon>
        <taxon>Massarineae</taxon>
        <taxon>Didymosphaeriaceae</taxon>
        <taxon>Paraphaeosphaeria</taxon>
    </lineage>
</organism>
<dbReference type="AlphaFoldDB" id="A0A9P6KVP9"/>
<feature type="compositionally biased region" description="Polar residues" evidence="1">
    <location>
        <begin position="19"/>
        <end position="31"/>
    </location>
</feature>
<keyword evidence="3" id="KW-1185">Reference proteome</keyword>
<feature type="region of interest" description="Disordered" evidence="1">
    <location>
        <begin position="19"/>
        <end position="50"/>
    </location>
</feature>
<dbReference type="Proteomes" id="UP000756921">
    <property type="component" value="Unassembled WGS sequence"/>
</dbReference>
<sequence length="264" mass="28983">MDPSRNLALRNAKLQTILSNWQTSQSATSPESESEIDMPPPPAYHTVVEPTESLPEMMNRLYDAEEKDEEVKETETETPEININATTQIRGHGNIISIAQMDSMRVANLLAILIHGGIPPQTQTNAQGQQENAVAPGVAHRPVQERKELPKINININCGATVVGDRNIVGPGLGDIARHMQLAQQRQQAQQQQQQQQQQNSANLDPRMAQPPRPVFGFPGPSQVPLATPPMSRASSFGSEGSGGVKRKAEDVRTETPVKKERRM</sequence>